<reference evidence="2" key="1">
    <citation type="submission" date="2016-11" db="UniProtKB">
        <authorList>
            <consortium name="WormBaseParasite"/>
        </authorList>
    </citation>
    <scope>IDENTIFICATION</scope>
</reference>
<dbReference type="WBParaSite" id="L893_g18120.t1">
    <property type="protein sequence ID" value="L893_g18120.t1"/>
    <property type="gene ID" value="L893_g18120"/>
</dbReference>
<evidence type="ECO:0000313" key="2">
    <source>
        <dbReference type="WBParaSite" id="L893_g18120.t1"/>
    </source>
</evidence>
<dbReference type="Proteomes" id="UP000095287">
    <property type="component" value="Unplaced"/>
</dbReference>
<evidence type="ECO:0000313" key="1">
    <source>
        <dbReference type="Proteomes" id="UP000095287"/>
    </source>
</evidence>
<dbReference type="AlphaFoldDB" id="A0A1I7YNH3"/>
<organism evidence="1 2">
    <name type="scientific">Steinernema glaseri</name>
    <dbReference type="NCBI Taxonomy" id="37863"/>
    <lineage>
        <taxon>Eukaryota</taxon>
        <taxon>Metazoa</taxon>
        <taxon>Ecdysozoa</taxon>
        <taxon>Nematoda</taxon>
        <taxon>Chromadorea</taxon>
        <taxon>Rhabditida</taxon>
        <taxon>Tylenchina</taxon>
        <taxon>Panagrolaimomorpha</taxon>
        <taxon>Strongyloidoidea</taxon>
        <taxon>Steinernematidae</taxon>
        <taxon>Steinernema</taxon>
    </lineage>
</organism>
<keyword evidence="1" id="KW-1185">Reference proteome</keyword>
<dbReference type="Gene3D" id="3.80.10.10">
    <property type="entry name" value="Ribonuclease Inhibitor"/>
    <property type="match status" value="1"/>
</dbReference>
<sequence>MHFFNSSPRFDNVRIETVSLYCSKDITQFVNGIKYVEELAVKHIRYLHLYINFYDVHNWDEFKKFKTFLDTTSLNIESLDIRIYFRCGPRRFPANFKLKEIFDGLSRHHNLKKFCLSGKLDGDYSPVVLNAIIALSKLEYVTTVVFDKTLKLFNEGFWSRAVKNLPTSVENLTISSAHCLKDHHVYEMMERLPKLRRFALHGTKKLTIDGVRHIFSHKLLTHLATLRTGAVTKNISELLKDCPTNLKAVMACSYKEKFLKAAVKDELNSRYSLMRFSENNEEIANFYEIATSEQELRTLKDISRFFYCDHCNMDVLTNQYC</sequence>
<name>A0A1I7YNH3_9BILA</name>
<proteinExistence type="predicted"/>
<dbReference type="SUPFAM" id="SSF52047">
    <property type="entry name" value="RNI-like"/>
    <property type="match status" value="1"/>
</dbReference>
<dbReference type="InterPro" id="IPR032675">
    <property type="entry name" value="LRR_dom_sf"/>
</dbReference>
<accession>A0A1I7YNH3</accession>
<protein>
    <submittedName>
        <fullName evidence="2">F-box domain-containing protein</fullName>
    </submittedName>
</protein>